<gene>
    <name evidence="2" type="ORF">BCR42DRAFT_421290</name>
</gene>
<dbReference type="EMBL" id="MCGE01000021">
    <property type="protein sequence ID" value="ORZ11533.1"/>
    <property type="molecule type" value="Genomic_DNA"/>
</dbReference>
<reference evidence="2 3" key="1">
    <citation type="submission" date="2016-07" db="EMBL/GenBank/DDBJ databases">
        <title>Pervasive Adenine N6-methylation of Active Genes in Fungi.</title>
        <authorList>
            <consortium name="DOE Joint Genome Institute"/>
            <person name="Mondo S.J."/>
            <person name="Dannebaum R.O."/>
            <person name="Kuo R.C."/>
            <person name="Labutti K."/>
            <person name="Haridas S."/>
            <person name="Kuo A."/>
            <person name="Salamov A."/>
            <person name="Ahrendt S.R."/>
            <person name="Lipzen A."/>
            <person name="Sullivan W."/>
            <person name="Andreopoulos W.B."/>
            <person name="Clum A."/>
            <person name="Lindquist E."/>
            <person name="Daum C."/>
            <person name="Ramamoorthy G.K."/>
            <person name="Gryganskyi A."/>
            <person name="Culley D."/>
            <person name="Magnuson J.K."/>
            <person name="James T.Y."/>
            <person name="O'Malley M.A."/>
            <person name="Stajich J.E."/>
            <person name="Spatafora J.W."/>
            <person name="Visel A."/>
            <person name="Grigoriev I.V."/>
        </authorList>
    </citation>
    <scope>NUCLEOTIDE SEQUENCE [LARGE SCALE GENOMIC DNA]</scope>
    <source>
        <strain evidence="2 3">NRRL 1336</strain>
    </source>
</reference>
<evidence type="ECO:0000256" key="1">
    <source>
        <dbReference type="SAM" id="MobiDB-lite"/>
    </source>
</evidence>
<dbReference type="Proteomes" id="UP000193560">
    <property type="component" value="Unassembled WGS sequence"/>
</dbReference>
<dbReference type="AlphaFoldDB" id="A0A1X2I8B1"/>
<proteinExistence type="predicted"/>
<accession>A0A1X2I8B1</accession>
<evidence type="ECO:0000313" key="2">
    <source>
        <dbReference type="EMBL" id="ORZ11533.1"/>
    </source>
</evidence>
<feature type="compositionally biased region" description="Gly residues" evidence="1">
    <location>
        <begin position="58"/>
        <end position="70"/>
    </location>
</feature>
<keyword evidence="3" id="KW-1185">Reference proteome</keyword>
<dbReference type="Gene3D" id="3.80.10.10">
    <property type="entry name" value="Ribonuclease Inhibitor"/>
    <property type="match status" value="1"/>
</dbReference>
<comment type="caution">
    <text evidence="2">The sequence shown here is derived from an EMBL/GenBank/DDBJ whole genome shotgun (WGS) entry which is preliminary data.</text>
</comment>
<evidence type="ECO:0008006" key="4">
    <source>
        <dbReference type="Google" id="ProtNLM"/>
    </source>
</evidence>
<protein>
    <recommendedName>
        <fullName evidence="4">F-box domain-containing protein</fullName>
    </recommendedName>
</protein>
<name>A0A1X2I8B1_9FUNG</name>
<organism evidence="2 3">
    <name type="scientific">Absidia repens</name>
    <dbReference type="NCBI Taxonomy" id="90262"/>
    <lineage>
        <taxon>Eukaryota</taxon>
        <taxon>Fungi</taxon>
        <taxon>Fungi incertae sedis</taxon>
        <taxon>Mucoromycota</taxon>
        <taxon>Mucoromycotina</taxon>
        <taxon>Mucoromycetes</taxon>
        <taxon>Mucorales</taxon>
        <taxon>Cunninghamellaceae</taxon>
        <taxon>Absidia</taxon>
    </lineage>
</organism>
<dbReference type="InterPro" id="IPR032675">
    <property type="entry name" value="LRR_dom_sf"/>
</dbReference>
<feature type="non-terminal residue" evidence="2">
    <location>
        <position position="209"/>
    </location>
</feature>
<evidence type="ECO:0000313" key="3">
    <source>
        <dbReference type="Proteomes" id="UP000193560"/>
    </source>
</evidence>
<dbReference type="OrthoDB" id="1267545at2759"/>
<sequence>MTATAQAAGMDALLTQQGLTKLFLWGTRTVPFHWSSSYDPTTVWPNITHLDLTTRGVLGNGGGDGGGGDGGDGDNSDQAQQMTTTTTVLLLFLQSHPHLDQLCFHGGALSKAVLDAIIKYLPNISDLGFYGHHGIASQDIRRLIQGCPRLERVNLRDSAMMGKDFPEMKPFIYYKGDTFDQTKINCLYGEALDIIRARGQTPLNGSSTS</sequence>
<dbReference type="SUPFAM" id="SSF52047">
    <property type="entry name" value="RNI-like"/>
    <property type="match status" value="1"/>
</dbReference>
<feature type="region of interest" description="Disordered" evidence="1">
    <location>
        <begin position="58"/>
        <end position="79"/>
    </location>
</feature>